<feature type="transmembrane region" description="Helical" evidence="3">
    <location>
        <begin position="1282"/>
        <end position="1302"/>
    </location>
</feature>
<gene>
    <name evidence="5" type="ORF">QR680_003378</name>
</gene>
<dbReference type="GO" id="GO:0016020">
    <property type="term" value="C:membrane"/>
    <property type="evidence" value="ECO:0007669"/>
    <property type="project" value="TreeGrafter"/>
</dbReference>
<dbReference type="InterPro" id="IPR042178">
    <property type="entry name" value="Serpin_sf_1"/>
</dbReference>
<dbReference type="Pfam" id="PF23031">
    <property type="entry name" value="GBD_ELAPOR1"/>
    <property type="match status" value="1"/>
</dbReference>
<feature type="region of interest" description="Disordered" evidence="2">
    <location>
        <begin position="1365"/>
        <end position="1389"/>
    </location>
</feature>
<reference evidence="5" key="1">
    <citation type="submission" date="2023-06" db="EMBL/GenBank/DDBJ databases">
        <title>Genomic analysis of the entomopathogenic nematode Steinernema hermaphroditum.</title>
        <authorList>
            <person name="Schwarz E.M."/>
            <person name="Heppert J.K."/>
            <person name="Baniya A."/>
            <person name="Schwartz H.T."/>
            <person name="Tan C.-H."/>
            <person name="Antoshechkin I."/>
            <person name="Sternberg P.W."/>
            <person name="Goodrich-Blair H."/>
            <person name="Dillman A.R."/>
        </authorList>
    </citation>
    <scope>NUCLEOTIDE SEQUENCE</scope>
    <source>
        <strain evidence="5">PS9179</strain>
        <tissue evidence="5">Whole animal</tissue>
    </source>
</reference>
<evidence type="ECO:0000256" key="2">
    <source>
        <dbReference type="SAM" id="MobiDB-lite"/>
    </source>
</evidence>
<keyword evidence="3" id="KW-0472">Membrane</keyword>
<dbReference type="EMBL" id="JAUCMV010000005">
    <property type="protein sequence ID" value="KAK0400151.1"/>
    <property type="molecule type" value="Genomic_DNA"/>
</dbReference>
<dbReference type="CDD" id="cd00185">
    <property type="entry name" value="TNFRSF"/>
    <property type="match status" value="1"/>
</dbReference>
<sequence length="1389" mass="153749">MSSESDLPAVRRLRFWGHDGREISPPGKRRKTKPHESLLLSPLSIALVMGTIHAGANGITRKEITDAIFNGFSLETVNKWITNLLNNVKEINVGTVVFVDNTCSVKEDYKASLVRNYKAIFKEANFASASEKERIRINEQISKATKGQIREIISHGKIGRDTRIVVANGIHFKREFEKKFPVENTKPGPFYNEDNTKKEVTMMKGTMEGRYFTTNDFVYADFGFSVSNCSFFLLIPKGKPASSFIADFSDYGFPFSKIITESRAIGNLHVTMPKFSRKDDFELKHALKVKGVNDIFATTADFSAITDEHIHIDFISHQAIFDLDEKGVTAAATSACSAVSAARGRGFPLSRALGVGCPSPHTSHSAIFSFSFVRTCDVMHNNIALITLSCALVALPSLSGATQCQKSDFVYEYLNCDNEGKRWRVAVPRSHQLKCDNVPPPVVGINCTFACPAGHFLDVESQECRQCQAGTYSLGGGIRYDEFENGFPSGFSVENYNDDTEAILHGDTFQETCSPSAGWVIQNSELRYMPTACVSKLSIQVHLVTAGYIEIVYRMPRESRGLLLNINVKNEQCQTYRSHLEDAIANAHSSDRQSKEWQIKRVNLRTGQNVVSLTVSNNRELTTLADVIYVAKIDIVGIAFTKRCTKCPAGTYSENSATVCTPCMPGYFSQKGSSQCSRCKDNSFSGPKASRCRPKPPCEKIDFYKKFDTCTNNEMNVRYVPFQPSVCNDDVPSSYVRPSTRREKCSPCSVGMYRDGSGKCRFCSEGEYSDDGLACKKCPEKSIPNSGYFYNRWEALPANMETGCEFVSQEEVNNCRMDDAWVPQGDYIQSSNTRSNDVVLELVINVSTGFKNYLQPEGVANSVDNPVAFIEFEFETQCADLSCTLYFVADPNPKSKRGIFQVINIFNGTQPRQKVRHPVIGKKPARFIFAFIRSGTSLGESVASDVAKIYTLNITNIDRKDIDIGADRCLSCPMFDVREKVCHPCPPGHFINVNENTCVQCPKRSILNMTSSRYGIASCLECGLNLVADKDHVECIFDGELKIADEQNNTVKHDLSGLRNKSLSASGIRVFAREGNSYYHGYNLTVFGGLVPCREQFKDSMFGLSTLDFQSSDSMASVCRSTALPIHEENSTSTEKVVYVSPAPLAQRLIAVTTEHSYGTVTLTDKDMEYDTISEKNRPTDIHFYYEPIQSSLVACRNGTAVVITARCDPHAANLVARLPKSCPDGTCDGCLYHIIIETSMACPICEANDFDVIKGEHCILTGALSKERVEPCSVITANMQLLFAVLGTLTIALVISIAVICQRNRSLEYKYMKLVESKVGSNGIELPMAESCALGSDEDEEEETSSTRVFFGRKGKNDVYASLKSKNNRAGTNRDDASGSSFLNASAD</sequence>
<dbReference type="InterPro" id="IPR042185">
    <property type="entry name" value="Serpin_sf_2"/>
</dbReference>
<protein>
    <recommendedName>
        <fullName evidence="4">Serpin domain-containing protein</fullName>
    </recommendedName>
</protein>
<dbReference type="Gene3D" id="2.30.39.10">
    <property type="entry name" value="Alpha-1-antitrypsin, domain 1"/>
    <property type="match status" value="1"/>
</dbReference>
<dbReference type="InterPro" id="IPR023796">
    <property type="entry name" value="Serpin_dom"/>
</dbReference>
<proteinExistence type="inferred from homology"/>
<dbReference type="Pfam" id="PF00079">
    <property type="entry name" value="Serpin"/>
    <property type="match status" value="1"/>
</dbReference>
<dbReference type="Gene3D" id="2.10.50.10">
    <property type="entry name" value="Tumor Necrosis Factor Receptor, subunit A, domain 2"/>
    <property type="match status" value="2"/>
</dbReference>
<dbReference type="SUPFAM" id="SSF56574">
    <property type="entry name" value="Serpins"/>
    <property type="match status" value="1"/>
</dbReference>
<dbReference type="InterPro" id="IPR039181">
    <property type="entry name" value="Elapor1/2"/>
</dbReference>
<evidence type="ECO:0000259" key="4">
    <source>
        <dbReference type="SMART" id="SM00093"/>
    </source>
</evidence>
<keyword evidence="6" id="KW-1185">Reference proteome</keyword>
<dbReference type="InterPro" id="IPR056607">
    <property type="entry name" value="Elapor1/2_MRH"/>
</dbReference>
<dbReference type="InterPro" id="IPR056608">
    <property type="entry name" value="Elapor1/2_GBD"/>
</dbReference>
<dbReference type="Proteomes" id="UP001175271">
    <property type="component" value="Unassembled WGS sequence"/>
</dbReference>
<evidence type="ECO:0000313" key="6">
    <source>
        <dbReference type="Proteomes" id="UP001175271"/>
    </source>
</evidence>
<organism evidence="5 6">
    <name type="scientific">Steinernema hermaphroditum</name>
    <dbReference type="NCBI Taxonomy" id="289476"/>
    <lineage>
        <taxon>Eukaryota</taxon>
        <taxon>Metazoa</taxon>
        <taxon>Ecdysozoa</taxon>
        <taxon>Nematoda</taxon>
        <taxon>Chromadorea</taxon>
        <taxon>Rhabditida</taxon>
        <taxon>Tylenchina</taxon>
        <taxon>Panagrolaimomorpha</taxon>
        <taxon>Strongyloidoidea</taxon>
        <taxon>Steinernematidae</taxon>
        <taxon>Steinernema</taxon>
    </lineage>
</organism>
<comment type="caution">
    <text evidence="5">The sequence shown here is derived from an EMBL/GenBank/DDBJ whole genome shotgun (WGS) entry which is preliminary data.</text>
</comment>
<dbReference type="InterPro" id="IPR009030">
    <property type="entry name" value="Growth_fac_rcpt_cys_sf"/>
</dbReference>
<dbReference type="InterPro" id="IPR036186">
    <property type="entry name" value="Serpin_sf"/>
</dbReference>
<dbReference type="CDD" id="cd00172">
    <property type="entry name" value="serpin"/>
    <property type="match status" value="1"/>
</dbReference>
<accession>A0AA39H7H8</accession>
<dbReference type="Pfam" id="PF23087">
    <property type="entry name" value="MRH_ELAPOR1_9th"/>
    <property type="match status" value="1"/>
</dbReference>
<keyword evidence="3" id="KW-0812">Transmembrane</keyword>
<dbReference type="PANTHER" id="PTHR22727:SF15">
    <property type="entry name" value="MRH DOMAIN-CONTAINING PROTEIN"/>
    <property type="match status" value="1"/>
</dbReference>
<dbReference type="SMART" id="SM00093">
    <property type="entry name" value="SERPIN"/>
    <property type="match status" value="1"/>
</dbReference>
<comment type="similarity">
    <text evidence="1">Belongs to the serpin family.</text>
</comment>
<feature type="domain" description="Serpin" evidence="4">
    <location>
        <begin position="28"/>
        <end position="360"/>
    </location>
</feature>
<dbReference type="PANTHER" id="PTHR22727">
    <property type="entry name" value="PROTEIN CBG13728"/>
    <property type="match status" value="1"/>
</dbReference>
<dbReference type="InterPro" id="IPR056609">
    <property type="entry name" value="Elapor1-like_3rd"/>
</dbReference>
<dbReference type="SMART" id="SM01411">
    <property type="entry name" value="Ephrin_rec_like"/>
    <property type="match status" value="4"/>
</dbReference>
<evidence type="ECO:0000313" key="5">
    <source>
        <dbReference type="EMBL" id="KAK0400151.1"/>
    </source>
</evidence>
<name>A0AA39H7H8_9BILA</name>
<dbReference type="SUPFAM" id="SSF57184">
    <property type="entry name" value="Growth factor receptor domain"/>
    <property type="match status" value="2"/>
</dbReference>
<feature type="compositionally biased region" description="Polar residues" evidence="2">
    <location>
        <begin position="1379"/>
        <end position="1389"/>
    </location>
</feature>
<dbReference type="Gene3D" id="3.30.497.10">
    <property type="entry name" value="Antithrombin, subunit I, domain 2"/>
    <property type="match status" value="1"/>
</dbReference>
<evidence type="ECO:0000256" key="3">
    <source>
        <dbReference type="SAM" id="Phobius"/>
    </source>
</evidence>
<evidence type="ECO:0000256" key="1">
    <source>
        <dbReference type="RuleBase" id="RU000411"/>
    </source>
</evidence>
<dbReference type="Pfam" id="PF23032">
    <property type="entry name" value="GBD_ELAPOR1-like_3rd"/>
    <property type="match status" value="1"/>
</dbReference>
<keyword evidence="3" id="KW-1133">Transmembrane helix</keyword>